<reference evidence="3 4" key="1">
    <citation type="journal article" date="2016" name="Environ. Microbiol.">
        <title>New Methyloceanibacter diversity from North Sea sediments includes methanotroph containing solely the soluble methane monooxygenase.</title>
        <authorList>
            <person name="Vekeman B."/>
            <person name="Kerckhof F.M."/>
            <person name="Cremers G."/>
            <person name="de Vos P."/>
            <person name="Vandamme P."/>
            <person name="Boon N."/>
            <person name="Op den Camp H.J."/>
            <person name="Heylen K."/>
        </authorList>
    </citation>
    <scope>NUCLEOTIDE SEQUENCE [LARGE SCALE GENOMIC DNA]</scope>
    <source>
        <strain evidence="3 4">R-67177</strain>
    </source>
</reference>
<dbReference type="InterPro" id="IPR009742">
    <property type="entry name" value="Curlin_rpt"/>
</dbReference>
<dbReference type="EMBL" id="LPWD01000467">
    <property type="protein sequence ID" value="ODR94198.1"/>
    <property type="molecule type" value="Genomic_DNA"/>
</dbReference>
<organism evidence="3 4">
    <name type="scientific">Methyloceanibacter marginalis</name>
    <dbReference type="NCBI Taxonomy" id="1774971"/>
    <lineage>
        <taxon>Bacteria</taxon>
        <taxon>Pseudomonadati</taxon>
        <taxon>Pseudomonadota</taxon>
        <taxon>Alphaproteobacteria</taxon>
        <taxon>Hyphomicrobiales</taxon>
        <taxon>Hyphomicrobiaceae</taxon>
        <taxon>Methyloceanibacter</taxon>
    </lineage>
</organism>
<comment type="similarity">
    <text evidence="1">Belongs to the CsgA/CsgB family.</text>
</comment>
<evidence type="ECO:0000313" key="4">
    <source>
        <dbReference type="Proteomes" id="UP000095042"/>
    </source>
</evidence>
<evidence type="ECO:0008006" key="5">
    <source>
        <dbReference type="Google" id="ProtNLM"/>
    </source>
</evidence>
<evidence type="ECO:0000256" key="2">
    <source>
        <dbReference type="ARBA" id="ARBA00022729"/>
    </source>
</evidence>
<dbReference type="AlphaFoldDB" id="A0A1E3VKZ0"/>
<dbReference type="GO" id="GO:0007155">
    <property type="term" value="P:cell adhesion"/>
    <property type="evidence" value="ECO:0007669"/>
    <property type="project" value="InterPro"/>
</dbReference>
<dbReference type="GO" id="GO:0009289">
    <property type="term" value="C:pilus"/>
    <property type="evidence" value="ECO:0007669"/>
    <property type="project" value="InterPro"/>
</dbReference>
<evidence type="ECO:0000256" key="1">
    <source>
        <dbReference type="ARBA" id="ARBA00009766"/>
    </source>
</evidence>
<evidence type="ECO:0000313" key="3">
    <source>
        <dbReference type="EMBL" id="ODR94198.1"/>
    </source>
</evidence>
<gene>
    <name evidence="3" type="ORF">AUC71_05155</name>
</gene>
<protein>
    <recommendedName>
        <fullName evidence="5">Curlin</fullName>
    </recommendedName>
</protein>
<accession>A0A1E3VKZ0</accession>
<comment type="caution">
    <text evidence="3">The sequence shown here is derived from an EMBL/GenBank/DDBJ whole genome shotgun (WGS) entry which is preliminary data.</text>
</comment>
<dbReference type="Proteomes" id="UP000095042">
    <property type="component" value="Unassembled WGS sequence"/>
</dbReference>
<keyword evidence="2" id="KW-0732">Signal</keyword>
<proteinExistence type="inferred from homology"/>
<keyword evidence="4" id="KW-1185">Reference proteome</keyword>
<dbReference type="Pfam" id="PF07012">
    <property type="entry name" value="Curlin_rpt"/>
    <property type="match status" value="1"/>
</dbReference>
<sequence>MPGDIIMITTTLKAGLVAAALVIAVSTPVSAGSFTFSLTPRGDSADLIRSGLQIYGMVNEVQGKNHAKVKQKGRNNAAAVKQKGAGNYGLVYQNGNAHRATLDQGGRNNALGVFQFGRATNAEVVQRGRGDVGLVFQGGW</sequence>
<name>A0A1E3VKZ0_9HYPH</name>